<gene>
    <name evidence="1" type="ordered locus">MexAM1_META2p1080</name>
</gene>
<evidence type="ECO:0000313" key="2">
    <source>
        <dbReference type="Proteomes" id="UP000009081"/>
    </source>
</evidence>
<evidence type="ECO:0000313" key="1">
    <source>
        <dbReference type="EMBL" id="ACS43857.1"/>
    </source>
</evidence>
<reference evidence="1 2" key="1">
    <citation type="journal article" date="2009" name="PLoS ONE">
        <title>Methylobacterium genome sequences: a reference blueprint to investigate microbial metabolism of C1 compounds from natural and industrial sources.</title>
        <authorList>
            <person name="Vuilleumier S."/>
            <person name="Chistoserdova L."/>
            <person name="Lee M.-C."/>
            <person name="Bringel F."/>
            <person name="Lajus A."/>
            <person name="Zhou Y."/>
            <person name="Gourion B."/>
            <person name="Barbe V."/>
            <person name="Chang J."/>
            <person name="Cruveiller S."/>
            <person name="Dossat C."/>
            <person name="Gillett W."/>
            <person name="Gruffaz C."/>
            <person name="Haugen E."/>
            <person name="Hourcade E."/>
            <person name="Levy R."/>
            <person name="Mangenot S."/>
            <person name="Muller E."/>
            <person name="Nadalig T."/>
            <person name="Pagni M."/>
            <person name="Penny C."/>
            <person name="Peyraud R."/>
            <person name="Robinson D.G."/>
            <person name="Roche D."/>
            <person name="Rouy Z."/>
            <person name="Saenampechek C."/>
            <person name="Salvignol G."/>
            <person name="Vallenet D."/>
            <person name="Wu Z."/>
            <person name="Marx C.J."/>
            <person name="Vorholt J.A."/>
            <person name="Olson M.V."/>
            <person name="Kaul R."/>
            <person name="Weissenbach J."/>
            <person name="Medigue C."/>
            <person name="Lidstrom M.E."/>
        </authorList>
    </citation>
    <scope>NUCLEOTIDE SEQUENCE [LARGE SCALE GENOMIC DNA]</scope>
    <source>
        <strain evidence="2">ATCC 14718 / DSM 1338 / JCM 2805 / NCIMB 9133 / AM1</strain>
    </source>
</reference>
<accession>C5B5X5</accession>
<protein>
    <submittedName>
        <fullName evidence="1">Uncharacterized protein</fullName>
    </submittedName>
</protein>
<dbReference type="EMBL" id="CP001511">
    <property type="protein sequence ID" value="ACS43857.1"/>
    <property type="molecule type" value="Genomic_DNA"/>
</dbReference>
<dbReference type="AlphaFoldDB" id="C5B5X5"/>
<keyword evidence="2" id="KW-1185">Reference proteome</keyword>
<dbReference type="HOGENOM" id="CLU_3218491_0_0_5"/>
<dbReference type="KEGG" id="mea:Mex_2p1080"/>
<organism evidence="1 2">
    <name type="scientific">Methylorubrum extorquens (strain ATCC 14718 / DSM 1338 / JCM 2805 / NCIMB 9133 / AM1)</name>
    <name type="common">Methylobacterium extorquens</name>
    <dbReference type="NCBI Taxonomy" id="272630"/>
    <lineage>
        <taxon>Bacteria</taxon>
        <taxon>Pseudomonadati</taxon>
        <taxon>Pseudomonadota</taxon>
        <taxon>Alphaproteobacteria</taxon>
        <taxon>Hyphomicrobiales</taxon>
        <taxon>Methylobacteriaceae</taxon>
        <taxon>Methylorubrum</taxon>
    </lineage>
</organism>
<keyword evidence="1" id="KW-0614">Plasmid</keyword>
<geneLocation type="plasmid" evidence="1 2">
    <name>megaplasmid</name>
</geneLocation>
<sequence>MPLLQRVYEPTQADLYARGMELGVHANVPKDWLSYIYWAVPLEN</sequence>
<dbReference type="Proteomes" id="UP000009081">
    <property type="component" value="Plasmid megaplasmid"/>
</dbReference>
<proteinExistence type="predicted"/>
<dbReference type="RefSeq" id="WP_012754228.1">
    <property type="nucleotide sequence ID" value="NC_012811.1"/>
</dbReference>
<name>C5B5X5_METEA</name>